<sequence length="528" mass="59954">MLKFLLLFLVYTFFGVKESNAFWWPKHLEWIEGRAVNVTVGPEDTIYCKLQRYDITIFDGFGPCRITLDRVRSDHAGYWQMQYGTPGIVSTQYDSVSVTVVAAPVEDPLVVTPTVYRNGSSVVMTCSVPEDHEILDCTFRDPRRSLYFASREKLISIGNSYFSSAEANKCSLQLLEPATEASGIWRCAVQTTRDRAFNFTRISYSMLHPDSNLDHDDRPYLRVDGDIHGPEGGSATMHCSIDAAIRYCYYRSANGTIINMSPSMSTEDYEYIGNGFDAGDCGIRIKNLQASDHGRWSCNVGHVHSDEEHRGIIEVFVTERTTWEHRWFGSEVLVNMRISHQPELEYCRFVRNDGLGFMSDYTPSEYFSPSIDNPYGVCELRIPRPQTVDLRPWTVIIKVVGEDTERSVTTTFNPRSPPAGTTSICSIILWSSFSTLLVFVIIVSCLPKKNREWTARRAYLIRNSFRRQPHNQQTVPPTAPPPAYPTVPNQQIPPTVPNQHIPPTVPNQHIPPPPVHTDILTDLPRKVY</sequence>
<organism evidence="1 2">
    <name type="scientific">Mythimna loreyi</name>
    <dbReference type="NCBI Taxonomy" id="667449"/>
    <lineage>
        <taxon>Eukaryota</taxon>
        <taxon>Metazoa</taxon>
        <taxon>Ecdysozoa</taxon>
        <taxon>Arthropoda</taxon>
        <taxon>Hexapoda</taxon>
        <taxon>Insecta</taxon>
        <taxon>Pterygota</taxon>
        <taxon>Neoptera</taxon>
        <taxon>Endopterygota</taxon>
        <taxon>Lepidoptera</taxon>
        <taxon>Glossata</taxon>
        <taxon>Ditrysia</taxon>
        <taxon>Noctuoidea</taxon>
        <taxon>Noctuidae</taxon>
        <taxon>Noctuinae</taxon>
        <taxon>Hadenini</taxon>
        <taxon>Mythimna</taxon>
    </lineage>
</organism>
<gene>
    <name evidence="1" type="ORF">PYW08_008785</name>
</gene>
<keyword evidence="2" id="KW-1185">Reference proteome</keyword>
<evidence type="ECO:0000313" key="2">
    <source>
        <dbReference type="Proteomes" id="UP001231649"/>
    </source>
</evidence>
<reference evidence="1" key="1">
    <citation type="submission" date="2023-03" db="EMBL/GenBank/DDBJ databases">
        <title>Chromosome-level genomes of two armyworms, Mythimna separata and Mythimna loreyi, provide insights into the biosynthesis and reception of sex pheromones.</title>
        <authorList>
            <person name="Zhao H."/>
        </authorList>
    </citation>
    <scope>NUCLEOTIDE SEQUENCE</scope>
    <source>
        <strain evidence="1">BeijingLab</strain>
    </source>
</reference>
<dbReference type="Proteomes" id="UP001231649">
    <property type="component" value="Chromosome 22"/>
</dbReference>
<protein>
    <submittedName>
        <fullName evidence="1">Uncharacterized protein</fullName>
    </submittedName>
</protein>
<proteinExistence type="predicted"/>
<accession>A0ACC2Q9E9</accession>
<comment type="caution">
    <text evidence="1">The sequence shown here is derived from an EMBL/GenBank/DDBJ whole genome shotgun (WGS) entry which is preliminary data.</text>
</comment>
<name>A0ACC2Q9E9_9NEOP</name>
<evidence type="ECO:0000313" key="1">
    <source>
        <dbReference type="EMBL" id="KAJ8711831.1"/>
    </source>
</evidence>
<dbReference type="EMBL" id="CM056798">
    <property type="protein sequence ID" value="KAJ8711831.1"/>
    <property type="molecule type" value="Genomic_DNA"/>
</dbReference>